<proteinExistence type="inferred from homology"/>
<comment type="similarity">
    <text evidence="6">Belongs to the glycosyl hydrolase 2 family. Beta-mannosidase B subfamily.</text>
</comment>
<feature type="domain" description="Glycoside hydrolase family 2 immunoglobulin-like beta-sandwich" evidence="9">
    <location>
        <begin position="211"/>
        <end position="310"/>
    </location>
</feature>
<dbReference type="Gene3D" id="2.60.120.260">
    <property type="entry name" value="Galactose-binding domain-like"/>
    <property type="match status" value="1"/>
</dbReference>
<organism evidence="12 13">
    <name type="scientific">Leucosporidium creatinivorum</name>
    <dbReference type="NCBI Taxonomy" id="106004"/>
    <lineage>
        <taxon>Eukaryota</taxon>
        <taxon>Fungi</taxon>
        <taxon>Dikarya</taxon>
        <taxon>Basidiomycota</taxon>
        <taxon>Pucciniomycotina</taxon>
        <taxon>Microbotryomycetes</taxon>
        <taxon>Leucosporidiales</taxon>
        <taxon>Leucosporidium</taxon>
    </lineage>
</organism>
<comment type="catalytic activity">
    <reaction evidence="1">
        <text>Hydrolysis of terminal, non-reducing beta-D-mannose residues in beta-D-mannosides.</text>
        <dbReference type="EC" id="3.2.1.25"/>
    </reaction>
</comment>
<evidence type="ECO:0000256" key="5">
    <source>
        <dbReference type="ARBA" id="ARBA00023295"/>
    </source>
</evidence>
<dbReference type="InterPro" id="IPR050887">
    <property type="entry name" value="Beta-mannosidase_GH2"/>
</dbReference>
<dbReference type="Pfam" id="PF17786">
    <property type="entry name" value="Mannosidase_ig"/>
    <property type="match status" value="1"/>
</dbReference>
<evidence type="ECO:0000256" key="4">
    <source>
        <dbReference type="ARBA" id="ARBA00022801"/>
    </source>
</evidence>
<evidence type="ECO:0000259" key="9">
    <source>
        <dbReference type="Pfam" id="PF00703"/>
    </source>
</evidence>
<evidence type="ECO:0000256" key="1">
    <source>
        <dbReference type="ARBA" id="ARBA00000829"/>
    </source>
</evidence>
<sequence>MHTINLDSPQDWEWRQSPLKALSSPDDVLASSVNGQWTTCTQMPSQIQVEIINSGSYDLPHPFKGRNEELWTWVGEVDWIYRTSFDVSAELLAKKELSELVFEGLDTFATVYLNDHKILESENMFTPSRVEVTKYLKPKNTLVIIFASAFIHGKILEEQHLGRGKHSALWNGDPSRLFVRKAGYNYGWDWGPVLMTAGPWKPIRLETFSARIIDFHPVANVSEELTATLDFEIETTHDLAVDITTLDPKGKDVLRSVSGNGSRELTFAAGEFELWWSVGLGKQPLYTAEANLLDKDGNVVHSVTKKFGFRRLRVVQDPLKGQEGTSFHFEVNNVPVFAGGSNWIPIDSFATNATRQRYYDWLQLLVRGNQNMIRVWAGGYYEHDDFYDIADELGILVWQDFAFGCGAYPAHPSFIESVRIEAEANVRRIRSHPCLAIYAGNNEDYQVAEQMNLEYDPEDRGGDWSKTNFPAREIYERTLPQVVHALSDVYYHPGSPWGGKDTTDPTVGDIHQWTVWHGAQRRYQDWDQLGGRFVSEFGMQGLPDIRTIDDFLDGDSAERYPQSKTMAAHNKADGYERRQELYLIENIRHGFTMEDYVYASQLIQAETLSTAYRLWRRNFKGPGKEFTAGALVWQLNDVYPCTSWAIVDYYMRPKPAYYAIKQSMAPLTVGVKRYTEKIYSDPHSALFTETACVDVWACSSTLAPKEALLVLEAFELLSGQRIYIKQETVTIEPNRATELTKLEVPKFKARSEAAVVVSAKLLDPDTKEVLSRFAVWPEPYKFLQFPSEKDVELSIKVQDSSIVISAARPVKGLILSVSTDVSLSDNSLDLIPGDERTISIEGLEKDTKVTWRYLGDSFVP</sequence>
<comment type="pathway">
    <text evidence="2">Glycan metabolism; N-glycan degradation.</text>
</comment>
<dbReference type="GO" id="GO:0005975">
    <property type="term" value="P:carbohydrate metabolic process"/>
    <property type="evidence" value="ECO:0007669"/>
    <property type="project" value="InterPro"/>
</dbReference>
<gene>
    <name evidence="12" type="ORF">BCR35DRAFT_296230</name>
</gene>
<feature type="domain" description="Mannosidase Ig/CBM-like" evidence="10">
    <location>
        <begin position="693"/>
        <end position="781"/>
    </location>
</feature>
<reference evidence="12 13" key="1">
    <citation type="submission" date="2016-07" db="EMBL/GenBank/DDBJ databases">
        <title>Pervasive Adenine N6-methylation of Active Genes in Fungi.</title>
        <authorList>
            <consortium name="DOE Joint Genome Institute"/>
            <person name="Mondo S.J."/>
            <person name="Dannebaum R.O."/>
            <person name="Kuo R.C."/>
            <person name="Labutti K."/>
            <person name="Haridas S."/>
            <person name="Kuo A."/>
            <person name="Salamov A."/>
            <person name="Ahrendt S.R."/>
            <person name="Lipzen A."/>
            <person name="Sullivan W."/>
            <person name="Andreopoulos W.B."/>
            <person name="Clum A."/>
            <person name="Lindquist E."/>
            <person name="Daum C."/>
            <person name="Ramamoorthy G.K."/>
            <person name="Gryganskyi A."/>
            <person name="Culley D."/>
            <person name="Magnuson J.K."/>
            <person name="James T.Y."/>
            <person name="O'Malley M.A."/>
            <person name="Stajich J.E."/>
            <person name="Spatafora J.W."/>
            <person name="Visel A."/>
            <person name="Grigoriev I.V."/>
        </authorList>
    </citation>
    <scope>NUCLEOTIDE SEQUENCE [LARGE SCALE GENOMIC DNA]</scope>
    <source>
        <strain evidence="12 13">62-1032</strain>
    </source>
</reference>
<dbReference type="OrthoDB" id="2866996at2759"/>
<evidence type="ECO:0000313" key="13">
    <source>
        <dbReference type="Proteomes" id="UP000193467"/>
    </source>
</evidence>
<dbReference type="STRING" id="106004.A0A1Y2DBB3"/>
<evidence type="ECO:0000259" key="10">
    <source>
        <dbReference type="Pfam" id="PF17786"/>
    </source>
</evidence>
<feature type="domain" description="Beta-mannosidase-like galactose-binding" evidence="11">
    <location>
        <begin position="34"/>
        <end position="201"/>
    </location>
</feature>
<dbReference type="InParanoid" id="A0A1Y2DBB3"/>
<evidence type="ECO:0000256" key="8">
    <source>
        <dbReference type="ARBA" id="ARBA00041614"/>
    </source>
</evidence>
<dbReference type="GO" id="GO:0006516">
    <property type="term" value="P:glycoprotein catabolic process"/>
    <property type="evidence" value="ECO:0007669"/>
    <property type="project" value="TreeGrafter"/>
</dbReference>
<dbReference type="InterPro" id="IPR013783">
    <property type="entry name" value="Ig-like_fold"/>
</dbReference>
<dbReference type="InterPro" id="IPR054593">
    <property type="entry name" value="Beta-mannosidase-like_N2"/>
</dbReference>
<dbReference type="EC" id="3.2.1.25" evidence="3"/>
<dbReference type="Gene3D" id="3.20.20.80">
    <property type="entry name" value="Glycosidases"/>
    <property type="match status" value="1"/>
</dbReference>
<dbReference type="Proteomes" id="UP000193467">
    <property type="component" value="Unassembled WGS sequence"/>
</dbReference>
<dbReference type="AlphaFoldDB" id="A0A1Y2DBB3"/>
<accession>A0A1Y2DBB3</accession>
<evidence type="ECO:0000313" key="12">
    <source>
        <dbReference type="EMBL" id="ORY56434.1"/>
    </source>
</evidence>
<dbReference type="SUPFAM" id="SSF49303">
    <property type="entry name" value="beta-Galactosidase/glucuronidase domain"/>
    <property type="match status" value="2"/>
</dbReference>
<evidence type="ECO:0000256" key="3">
    <source>
        <dbReference type="ARBA" id="ARBA00012754"/>
    </source>
</evidence>
<dbReference type="InterPro" id="IPR036156">
    <property type="entry name" value="Beta-gal/glucu_dom_sf"/>
</dbReference>
<dbReference type="EMBL" id="MCGR01000086">
    <property type="protein sequence ID" value="ORY56434.1"/>
    <property type="molecule type" value="Genomic_DNA"/>
</dbReference>
<keyword evidence="13" id="KW-1185">Reference proteome</keyword>
<dbReference type="InterPro" id="IPR041447">
    <property type="entry name" value="Mannosidase_ig"/>
</dbReference>
<dbReference type="SUPFAM" id="SSF51445">
    <property type="entry name" value="(Trans)glycosidases"/>
    <property type="match status" value="1"/>
</dbReference>
<comment type="caution">
    <text evidence="12">The sequence shown here is derived from an EMBL/GenBank/DDBJ whole genome shotgun (WGS) entry which is preliminary data.</text>
</comment>
<evidence type="ECO:0000256" key="6">
    <source>
        <dbReference type="ARBA" id="ARBA00038429"/>
    </source>
</evidence>
<dbReference type="PANTHER" id="PTHR43730">
    <property type="entry name" value="BETA-MANNOSIDASE"/>
    <property type="match status" value="1"/>
</dbReference>
<evidence type="ECO:0000256" key="2">
    <source>
        <dbReference type="ARBA" id="ARBA00004740"/>
    </source>
</evidence>
<evidence type="ECO:0000259" key="11">
    <source>
        <dbReference type="Pfam" id="PF22666"/>
    </source>
</evidence>
<keyword evidence="4" id="KW-0378">Hydrolase</keyword>
<dbReference type="Gene3D" id="2.60.40.10">
    <property type="entry name" value="Immunoglobulins"/>
    <property type="match status" value="2"/>
</dbReference>
<dbReference type="GO" id="GO:0004567">
    <property type="term" value="F:beta-mannosidase activity"/>
    <property type="evidence" value="ECO:0007669"/>
    <property type="project" value="UniProtKB-EC"/>
</dbReference>
<dbReference type="PANTHER" id="PTHR43730:SF1">
    <property type="entry name" value="BETA-MANNOSIDASE"/>
    <property type="match status" value="1"/>
</dbReference>
<name>A0A1Y2DBB3_9BASI</name>
<protein>
    <recommendedName>
        <fullName evidence="7">Beta-mannosidase B</fullName>
        <ecNumber evidence="3">3.2.1.25</ecNumber>
    </recommendedName>
    <alternativeName>
        <fullName evidence="8">Mannanase B</fullName>
    </alternativeName>
</protein>
<dbReference type="InterPro" id="IPR017853">
    <property type="entry name" value="GH"/>
</dbReference>
<dbReference type="Pfam" id="PF00703">
    <property type="entry name" value="Glyco_hydro_2"/>
    <property type="match status" value="1"/>
</dbReference>
<dbReference type="FunFam" id="3.20.20.80:FF:000050">
    <property type="entry name" value="Beta-mannosidase B"/>
    <property type="match status" value="1"/>
</dbReference>
<dbReference type="SUPFAM" id="SSF49785">
    <property type="entry name" value="Galactose-binding domain-like"/>
    <property type="match status" value="1"/>
</dbReference>
<keyword evidence="5" id="KW-0326">Glycosidase</keyword>
<evidence type="ECO:0000256" key="7">
    <source>
        <dbReference type="ARBA" id="ARBA00041069"/>
    </source>
</evidence>
<dbReference type="InterPro" id="IPR008979">
    <property type="entry name" value="Galactose-bd-like_sf"/>
</dbReference>
<dbReference type="Pfam" id="PF22666">
    <property type="entry name" value="Glyco_hydro_2_N2"/>
    <property type="match status" value="1"/>
</dbReference>
<dbReference type="InterPro" id="IPR006102">
    <property type="entry name" value="Ig-like_GH2"/>
</dbReference>